<dbReference type="EMBL" id="LK932474">
    <property type="protein sequence ID" value="CDS83849.1"/>
    <property type="molecule type" value="Genomic_DNA"/>
</dbReference>
<reference evidence="9 10" key="2">
    <citation type="submission" date="2017-02" db="EMBL/GenBank/DDBJ databases">
        <authorList>
            <consortium name="Pathogen Informatics"/>
        </authorList>
    </citation>
    <scope>NUCLEOTIDE SEQUENCE [LARGE SCALE GENOMIC DNA]</scope>
    <source>
        <strain evidence="9 10">VRECD0157</strain>
    </source>
</reference>
<dbReference type="RefSeq" id="WP_003434522.1">
    <property type="nucleotide sequence ID" value="NZ_AP031492.1"/>
</dbReference>
<dbReference type="GeneID" id="66353155"/>
<evidence type="ECO:0000256" key="1">
    <source>
        <dbReference type="ARBA" id="ARBA00011046"/>
    </source>
</evidence>
<dbReference type="EMBL" id="LK932358">
    <property type="protein sequence ID" value="CDS83954.1"/>
    <property type="molecule type" value="Genomic_DNA"/>
</dbReference>
<evidence type="ECO:0000313" key="10">
    <source>
        <dbReference type="Proteomes" id="UP000189137"/>
    </source>
</evidence>
<reference evidence="6" key="1">
    <citation type="submission" date="2014-07" db="EMBL/GenBank/DDBJ databases">
        <authorList>
            <person name="Monot Marc"/>
        </authorList>
    </citation>
    <scope>NUCLEOTIDE SEQUENCE</scope>
    <source>
        <strain evidence="7">7032989</strain>
        <strain evidence="6">7032994</strain>
    </source>
</reference>
<dbReference type="InterPro" id="IPR005650">
    <property type="entry name" value="BlaI_family"/>
</dbReference>
<dbReference type="EMBL" id="FUPS01000003">
    <property type="protein sequence ID" value="SJS09324.1"/>
    <property type="molecule type" value="Genomic_DNA"/>
</dbReference>
<evidence type="ECO:0000313" key="5">
    <source>
        <dbReference type="EMBL" id="CDS83849.1"/>
    </source>
</evidence>
<dbReference type="EMBL" id="LK933532">
    <property type="protein sequence ID" value="CDT81445.1"/>
    <property type="molecule type" value="Genomic_DNA"/>
</dbReference>
<dbReference type="InterPro" id="IPR036390">
    <property type="entry name" value="WH_DNA-bd_sf"/>
</dbReference>
<protein>
    <submittedName>
        <fullName evidence="8">BlaI/MecI/CopY family transcriptional regulator</fullName>
    </submittedName>
    <submittedName>
        <fullName evidence="9">Copper transport repressor, CopY/TcrY family</fullName>
    </submittedName>
    <submittedName>
        <fullName evidence="6">Transcriptional regulator, beta-lactams repressor</fullName>
    </submittedName>
</protein>
<reference evidence="8" key="3">
    <citation type="journal article" date="2018" name="Genome Biol.">
        <title>SKESA: strategic k-mer extension for scrupulous assemblies.</title>
        <authorList>
            <person name="Souvorov A."/>
            <person name="Agarwala R."/>
            <person name="Lipman D.J."/>
        </authorList>
    </citation>
    <scope>NUCLEOTIDE SEQUENCE</scope>
    <source>
        <strain evidence="8">HN1000</strain>
    </source>
</reference>
<evidence type="ECO:0000313" key="7">
    <source>
        <dbReference type="EMBL" id="CDT81445.1"/>
    </source>
</evidence>
<dbReference type="AlphaFoldDB" id="A0A068ZYZ8"/>
<comment type="similarity">
    <text evidence="1">Belongs to the BlaI transcriptional regulatory family.</text>
</comment>
<dbReference type="Gene3D" id="1.10.10.10">
    <property type="entry name" value="Winged helix-like DNA-binding domain superfamily/Winged helix DNA-binding domain"/>
    <property type="match status" value="1"/>
</dbReference>
<gene>
    <name evidence="6" type="primary">cdu</name>
    <name evidence="7" type="ORF">BN1095_880003</name>
    <name evidence="5" type="ORF">BN1096_240030</name>
    <name evidence="6" type="ORF">BN1097_230029</name>
    <name evidence="8" type="ORF">KRM00_002946</name>
    <name evidence="9" type="ORF">SAMEA3375112_01257</name>
</gene>
<accession>A0A068ZYZ8</accession>
<dbReference type="PATRIC" id="fig|1496.897.peg.1102"/>
<evidence type="ECO:0000256" key="2">
    <source>
        <dbReference type="ARBA" id="ARBA00023015"/>
    </source>
</evidence>
<dbReference type="GO" id="GO:0045892">
    <property type="term" value="P:negative regulation of DNA-templated transcription"/>
    <property type="evidence" value="ECO:0007669"/>
    <property type="project" value="InterPro"/>
</dbReference>
<sequence>MCLKKLSKLELVIMKFIWNLDIKTNSYEIIDYMKEEHNLPEKVALKTLSKLSKKRFLYVQETGKCMYYTVAIKEKAYLEFISRNVQNLLKNNFIRNLLVSFHEEELTEEKIKSLENWVVNWEEAYV</sequence>
<evidence type="ECO:0000256" key="4">
    <source>
        <dbReference type="ARBA" id="ARBA00023163"/>
    </source>
</evidence>
<evidence type="ECO:0000313" key="6">
    <source>
        <dbReference type="EMBL" id="CDS83954.1"/>
    </source>
</evidence>
<evidence type="ECO:0000313" key="9">
    <source>
        <dbReference type="EMBL" id="SJS09324.1"/>
    </source>
</evidence>
<dbReference type="Proteomes" id="UP000189137">
    <property type="component" value="Unassembled WGS sequence"/>
</dbReference>
<dbReference type="InterPro" id="IPR036388">
    <property type="entry name" value="WH-like_DNA-bd_sf"/>
</dbReference>
<organism evidence="6">
    <name type="scientific">Clostridioides difficile</name>
    <name type="common">Peptoclostridium difficile</name>
    <dbReference type="NCBI Taxonomy" id="1496"/>
    <lineage>
        <taxon>Bacteria</taxon>
        <taxon>Bacillati</taxon>
        <taxon>Bacillota</taxon>
        <taxon>Clostridia</taxon>
        <taxon>Peptostreptococcales</taxon>
        <taxon>Peptostreptococcaceae</taxon>
        <taxon>Clostridioides</taxon>
    </lineage>
</organism>
<keyword evidence="2" id="KW-0805">Transcription regulation</keyword>
<dbReference type="Pfam" id="PF03965">
    <property type="entry name" value="Penicillinase_R"/>
    <property type="match status" value="1"/>
</dbReference>
<evidence type="ECO:0000313" key="8">
    <source>
        <dbReference type="EMBL" id="HBH1543417.1"/>
    </source>
</evidence>
<dbReference type="GO" id="GO:0003677">
    <property type="term" value="F:DNA binding"/>
    <property type="evidence" value="ECO:0007669"/>
    <property type="project" value="UniProtKB-KW"/>
</dbReference>
<keyword evidence="4" id="KW-0804">Transcription</keyword>
<dbReference type="SUPFAM" id="SSF46785">
    <property type="entry name" value="Winged helix' DNA-binding domain"/>
    <property type="match status" value="1"/>
</dbReference>
<dbReference type="EMBL" id="DAEPXK010000037">
    <property type="protein sequence ID" value="HBH1543417.1"/>
    <property type="molecule type" value="Genomic_DNA"/>
</dbReference>
<reference evidence="8" key="4">
    <citation type="submission" date="2021-06" db="EMBL/GenBank/DDBJ databases">
        <authorList>
            <consortium name="NCBI Pathogen Detection Project"/>
        </authorList>
    </citation>
    <scope>NUCLEOTIDE SEQUENCE</scope>
    <source>
        <strain evidence="8">HN1000</strain>
    </source>
</reference>
<proteinExistence type="inferred from homology"/>
<name>A0A068ZYZ8_CLODI</name>
<keyword evidence="3" id="KW-0238">DNA-binding</keyword>
<dbReference type="KEGG" id="pdf:CD630DERM_06580"/>
<dbReference type="Proteomes" id="UP000878956">
    <property type="component" value="Unassembled WGS sequence"/>
</dbReference>
<evidence type="ECO:0000256" key="3">
    <source>
        <dbReference type="ARBA" id="ARBA00023125"/>
    </source>
</evidence>